<keyword evidence="3" id="KW-1185">Reference proteome</keyword>
<dbReference type="AlphaFoldDB" id="A0A0D3D2J3"/>
<accession>A0A0D3D2J3</accession>
<dbReference type="STRING" id="109376.A0A0D3D2J3"/>
<feature type="domain" description="F-box protein At3g26010-like beta-propeller" evidence="1">
    <location>
        <begin position="96"/>
        <end position="198"/>
    </location>
</feature>
<organism evidence="2 3">
    <name type="scientific">Brassica oleracea var. oleracea</name>
    <dbReference type="NCBI Taxonomy" id="109376"/>
    <lineage>
        <taxon>Eukaryota</taxon>
        <taxon>Viridiplantae</taxon>
        <taxon>Streptophyta</taxon>
        <taxon>Embryophyta</taxon>
        <taxon>Tracheophyta</taxon>
        <taxon>Spermatophyta</taxon>
        <taxon>Magnoliopsida</taxon>
        <taxon>eudicotyledons</taxon>
        <taxon>Gunneridae</taxon>
        <taxon>Pentapetalae</taxon>
        <taxon>rosids</taxon>
        <taxon>malvids</taxon>
        <taxon>Brassicales</taxon>
        <taxon>Brassicaceae</taxon>
        <taxon>Brassiceae</taxon>
        <taxon>Brassica</taxon>
    </lineage>
</organism>
<reference evidence="2 3" key="1">
    <citation type="journal article" date="2014" name="Genome Biol.">
        <title>Transcriptome and methylome profiling reveals relics of genome dominance in the mesopolyploid Brassica oleracea.</title>
        <authorList>
            <person name="Parkin I.A."/>
            <person name="Koh C."/>
            <person name="Tang H."/>
            <person name="Robinson S.J."/>
            <person name="Kagale S."/>
            <person name="Clarke W.E."/>
            <person name="Town C.D."/>
            <person name="Nixon J."/>
            <person name="Krishnakumar V."/>
            <person name="Bidwell S.L."/>
            <person name="Denoeud F."/>
            <person name="Belcram H."/>
            <person name="Links M.G."/>
            <person name="Just J."/>
            <person name="Clarke C."/>
            <person name="Bender T."/>
            <person name="Huebert T."/>
            <person name="Mason A.S."/>
            <person name="Pires J.C."/>
            <person name="Barker G."/>
            <person name="Moore J."/>
            <person name="Walley P.G."/>
            <person name="Manoli S."/>
            <person name="Batley J."/>
            <person name="Edwards D."/>
            <person name="Nelson M.N."/>
            <person name="Wang X."/>
            <person name="Paterson A.H."/>
            <person name="King G."/>
            <person name="Bancroft I."/>
            <person name="Chalhoub B."/>
            <person name="Sharpe A.G."/>
        </authorList>
    </citation>
    <scope>NUCLEOTIDE SEQUENCE</scope>
    <source>
        <strain evidence="2 3">cv. TO1000</strain>
    </source>
</reference>
<protein>
    <recommendedName>
        <fullName evidence="1">F-box protein At3g26010-like beta-propeller domain-containing protein</fullName>
    </recommendedName>
</protein>
<proteinExistence type="predicted"/>
<dbReference type="InterPro" id="IPR056592">
    <property type="entry name" value="Beta-prop_At3g26010-like"/>
</dbReference>
<dbReference type="HOGENOM" id="CLU_1301230_0_0_1"/>
<dbReference type="Pfam" id="PF24750">
    <property type="entry name" value="b-prop_At3g26010-like"/>
    <property type="match status" value="1"/>
</dbReference>
<dbReference type="Gramene" id="Bo7g005490.1">
    <property type="protein sequence ID" value="Bo7g005490.1"/>
    <property type="gene ID" value="Bo7g005490"/>
</dbReference>
<dbReference type="EnsemblPlants" id="Bo7g005490.1">
    <property type="protein sequence ID" value="Bo7g005490.1"/>
    <property type="gene ID" value="Bo7g005490"/>
</dbReference>
<evidence type="ECO:0000313" key="3">
    <source>
        <dbReference type="Proteomes" id="UP000032141"/>
    </source>
</evidence>
<reference evidence="2" key="2">
    <citation type="submission" date="2015-03" db="UniProtKB">
        <authorList>
            <consortium name="EnsemblPlants"/>
        </authorList>
    </citation>
    <scope>IDENTIFICATION</scope>
</reference>
<evidence type="ECO:0000313" key="2">
    <source>
        <dbReference type="EnsemblPlants" id="Bo7g005490.1"/>
    </source>
</evidence>
<dbReference type="Proteomes" id="UP000032141">
    <property type="component" value="Chromosome C7"/>
</dbReference>
<evidence type="ECO:0000259" key="1">
    <source>
        <dbReference type="Pfam" id="PF24750"/>
    </source>
</evidence>
<name>A0A0D3D2J3_BRAOL</name>
<sequence>MIPCVRAERAGVSGPLAVGGRGVTSGIRDCTDETAKNRGWPISCGWLERYMFLKGVSSGVVEGWVTYREVIRDSMRVRPKHGKRSGGDCRLWVVGALHVSRGSLMYMNIAAQGDEHDKLSVWRLKSSWEWQIVSEVSYIGYKHPYIPLAINPFDAETVYFWSNDLDNQCLVSMNLRIGEFVFHGKLERSSSDGCIVKSPEGHTFIQLAQEFS</sequence>